<accession>R0JYZ5</accession>
<dbReference type="Proteomes" id="UP000296049">
    <property type="component" value="Unassembled WGS sequence"/>
</dbReference>
<dbReference type="EMBL" id="KB742948">
    <property type="protein sequence ID" value="EOB02567.1"/>
    <property type="molecule type" value="Genomic_DNA"/>
</dbReference>
<reference evidence="2" key="1">
    <citation type="journal article" date="2013" name="Nat. Genet.">
        <title>The duck genome and transcriptome provide insight into an avian influenza virus reservoir species.</title>
        <authorList>
            <person name="Huang Y."/>
            <person name="Li Y."/>
            <person name="Burt D.W."/>
            <person name="Chen H."/>
            <person name="Zhang Y."/>
            <person name="Qian W."/>
            <person name="Kim H."/>
            <person name="Gan S."/>
            <person name="Zhao Y."/>
            <person name="Li J."/>
            <person name="Yi K."/>
            <person name="Feng H."/>
            <person name="Zhu P."/>
            <person name="Li B."/>
            <person name="Liu Q."/>
            <person name="Fairley S."/>
            <person name="Magor K.E."/>
            <person name="Du Z."/>
            <person name="Hu X."/>
            <person name="Goodman L."/>
            <person name="Tafer H."/>
            <person name="Vignal A."/>
            <person name="Lee T."/>
            <person name="Kim K.W."/>
            <person name="Sheng Z."/>
            <person name="An Y."/>
            <person name="Searle S."/>
            <person name="Herrero J."/>
            <person name="Groenen M.A."/>
            <person name="Crooijmans R.P."/>
            <person name="Faraut T."/>
            <person name="Cai Q."/>
            <person name="Webster R.G."/>
            <person name="Aldridge J.R."/>
            <person name="Warren W.C."/>
            <person name="Bartschat S."/>
            <person name="Kehr S."/>
            <person name="Marz M."/>
            <person name="Stadler P.F."/>
            <person name="Smith J."/>
            <person name="Kraus R.H."/>
            <person name="Zhao Y."/>
            <person name="Ren L."/>
            <person name="Fei J."/>
            <person name="Morisson M."/>
            <person name="Kaiser P."/>
            <person name="Griffin D.K."/>
            <person name="Rao M."/>
            <person name="Pitel F."/>
            <person name="Wang J."/>
            <person name="Li N."/>
        </authorList>
    </citation>
    <scope>NUCLEOTIDE SEQUENCE [LARGE SCALE GENOMIC DNA]</scope>
</reference>
<organism evidence="1 2">
    <name type="scientific">Anas platyrhynchos</name>
    <name type="common">Mallard</name>
    <name type="synonym">Anas boschas</name>
    <dbReference type="NCBI Taxonomy" id="8839"/>
    <lineage>
        <taxon>Eukaryota</taxon>
        <taxon>Metazoa</taxon>
        <taxon>Chordata</taxon>
        <taxon>Craniata</taxon>
        <taxon>Vertebrata</taxon>
        <taxon>Euteleostomi</taxon>
        <taxon>Archelosauria</taxon>
        <taxon>Archosauria</taxon>
        <taxon>Dinosauria</taxon>
        <taxon>Saurischia</taxon>
        <taxon>Theropoda</taxon>
        <taxon>Coelurosauria</taxon>
        <taxon>Aves</taxon>
        <taxon>Neognathae</taxon>
        <taxon>Galloanserae</taxon>
        <taxon>Anseriformes</taxon>
        <taxon>Anatidae</taxon>
        <taxon>Anatinae</taxon>
        <taxon>Anas</taxon>
    </lineage>
</organism>
<proteinExistence type="predicted"/>
<protein>
    <submittedName>
        <fullName evidence="1">Uncharacterized protein</fullName>
    </submittedName>
</protein>
<keyword evidence="2" id="KW-1185">Reference proteome</keyword>
<dbReference type="AlphaFoldDB" id="R0JYZ5"/>
<name>R0JYZ5_ANAPL</name>
<evidence type="ECO:0000313" key="2">
    <source>
        <dbReference type="Proteomes" id="UP000296049"/>
    </source>
</evidence>
<gene>
    <name evidence="1" type="ORF">Anapl_14080</name>
</gene>
<sequence length="163" mass="18063">MVVWKGISVQTTRVLLELTAAGIKKPGIQDWSPTAQPVTIPCAHMCSTRTVHPFVVLRLYMQGLNPTHPDASNPEGLSSYTAGKSSLNATYYCDAQTSNAPFGSISQFLVLLSRLPLSSKNASSNESKPFIKIKSERYRARISQRYGSEYQTKKTSSWINTFQ</sequence>
<evidence type="ECO:0000313" key="1">
    <source>
        <dbReference type="EMBL" id="EOB02567.1"/>
    </source>
</evidence>